<name>A0ABP7XQP7_9ACTN</name>
<sequence length="271" mass="28724">MSTTLDQLLTDLAAEGAVLRETVVALDEAGWRQPTPAAGWDVATQVAHLAWTDEVAALAAGAHTPSGKEAWDAVVLAAIADPTGFVDAEALRLGALPVPELLARWDAARAGLGTALAGVPAGQKMPWFGPPMSPVSMATARFMETWAHALDVYETLGVPASTCIERTGDRIRHVVHIGVRTRNFAFTVHGLTPPAEEFRIDLVAPSGEVWSFGPEDAVQTVMGSAWDFCLLSTQRVHRGDTDLVAVGPDADRWLDIAQCFAGPAGEGRSAR</sequence>
<dbReference type="Proteomes" id="UP001501495">
    <property type="component" value="Unassembled WGS sequence"/>
</dbReference>
<keyword evidence="4" id="KW-1185">Reference proteome</keyword>
<dbReference type="InterPro" id="IPR017518">
    <property type="entry name" value="CHP03084"/>
</dbReference>
<reference evidence="4" key="1">
    <citation type="journal article" date="2019" name="Int. J. Syst. Evol. Microbiol.">
        <title>The Global Catalogue of Microorganisms (GCM) 10K type strain sequencing project: providing services to taxonomists for standard genome sequencing and annotation.</title>
        <authorList>
            <consortium name="The Broad Institute Genomics Platform"/>
            <consortium name="The Broad Institute Genome Sequencing Center for Infectious Disease"/>
            <person name="Wu L."/>
            <person name="Ma J."/>
        </authorList>
    </citation>
    <scope>NUCLEOTIDE SEQUENCE [LARGE SCALE GENOMIC DNA]</scope>
    <source>
        <strain evidence="4">JCM 16703</strain>
    </source>
</reference>
<evidence type="ECO:0000313" key="4">
    <source>
        <dbReference type="Proteomes" id="UP001501495"/>
    </source>
</evidence>
<dbReference type="Gene3D" id="1.20.120.450">
    <property type="entry name" value="dinb family like domain"/>
    <property type="match status" value="1"/>
</dbReference>
<dbReference type="InterPro" id="IPR017517">
    <property type="entry name" value="Maleyloyr_isom"/>
</dbReference>
<evidence type="ECO:0000313" key="3">
    <source>
        <dbReference type="EMBL" id="GAA4123766.1"/>
    </source>
</evidence>
<evidence type="ECO:0000259" key="2">
    <source>
        <dbReference type="Pfam" id="PF11716"/>
    </source>
</evidence>
<dbReference type="InterPro" id="IPR034660">
    <property type="entry name" value="DinB/YfiT-like"/>
</dbReference>
<dbReference type="InterPro" id="IPR024344">
    <property type="entry name" value="MDMPI_metal-binding"/>
</dbReference>
<evidence type="ECO:0000259" key="1">
    <source>
        <dbReference type="Pfam" id="PF08608"/>
    </source>
</evidence>
<dbReference type="SUPFAM" id="SSF109854">
    <property type="entry name" value="DinB/YfiT-like putative metalloenzymes"/>
    <property type="match status" value="1"/>
</dbReference>
<feature type="domain" description="tRNA wybutosine-synthesis" evidence="1">
    <location>
        <begin position="194"/>
        <end position="245"/>
    </location>
</feature>
<feature type="domain" description="Mycothiol-dependent maleylpyruvate isomerase metal-binding" evidence="2">
    <location>
        <begin position="12"/>
        <end position="152"/>
    </location>
</feature>
<dbReference type="NCBIfam" id="TIGR03083">
    <property type="entry name" value="maleylpyruvate isomerase family mycothiol-dependent enzyme"/>
    <property type="match status" value="1"/>
</dbReference>
<dbReference type="InterPro" id="IPR013917">
    <property type="entry name" value="tRNA_wybutosine-synth"/>
</dbReference>
<dbReference type="EMBL" id="BAAAZH010000024">
    <property type="protein sequence ID" value="GAA4123766.1"/>
    <property type="molecule type" value="Genomic_DNA"/>
</dbReference>
<comment type="caution">
    <text evidence="3">The sequence shown here is derived from an EMBL/GenBank/DDBJ whole genome shotgun (WGS) entry which is preliminary data.</text>
</comment>
<dbReference type="NCBIfam" id="TIGR03084">
    <property type="entry name" value="TIGR03084 family metal-binding protein"/>
    <property type="match status" value="1"/>
</dbReference>
<dbReference type="Pfam" id="PF08608">
    <property type="entry name" value="Wyosine_form"/>
    <property type="match status" value="1"/>
</dbReference>
<dbReference type="Pfam" id="PF11716">
    <property type="entry name" value="MDMPI_N"/>
    <property type="match status" value="1"/>
</dbReference>
<proteinExistence type="predicted"/>
<protein>
    <submittedName>
        <fullName evidence="3">TIGR03084 family metal-binding protein</fullName>
    </submittedName>
</protein>
<dbReference type="RefSeq" id="WP_344734345.1">
    <property type="nucleotide sequence ID" value="NZ_BAAAZH010000024.1"/>
</dbReference>
<organism evidence="3 4">
    <name type="scientific">Nocardioides fonticola</name>
    <dbReference type="NCBI Taxonomy" id="450363"/>
    <lineage>
        <taxon>Bacteria</taxon>
        <taxon>Bacillati</taxon>
        <taxon>Actinomycetota</taxon>
        <taxon>Actinomycetes</taxon>
        <taxon>Propionibacteriales</taxon>
        <taxon>Nocardioidaceae</taxon>
        <taxon>Nocardioides</taxon>
    </lineage>
</organism>
<gene>
    <name evidence="3" type="ORF">GCM10022215_30780</name>
</gene>
<accession>A0ABP7XQP7</accession>